<proteinExistence type="predicted"/>
<comment type="caution">
    <text evidence="1">The sequence shown here is derived from an EMBL/GenBank/DDBJ whole genome shotgun (WGS) entry which is preliminary data.</text>
</comment>
<evidence type="ECO:0000313" key="2">
    <source>
        <dbReference type="Proteomes" id="UP001152561"/>
    </source>
</evidence>
<sequence length="114" mass="13055">MEDCMYKSSAELLMNAIIKYMMMTIMIDDNYDVESLDGYPEVEAETTNAVCEKAPSCKVIRKESLLAAQKEELQRVMDLLSLKEHHARSLLIHHRRDVDNVLAVLIDRGSIRIS</sequence>
<dbReference type="OrthoDB" id="10009520at2759"/>
<gene>
    <name evidence="1" type="ORF">K7X08_013729</name>
</gene>
<dbReference type="AlphaFoldDB" id="A0A9Q1LKT9"/>
<keyword evidence="2" id="KW-1185">Reference proteome</keyword>
<reference evidence="2" key="1">
    <citation type="journal article" date="2023" name="Proc. Natl. Acad. Sci. U.S.A.">
        <title>Genomic and structural basis for evolution of tropane alkaloid biosynthesis.</title>
        <authorList>
            <person name="Wanga Y.-J."/>
            <person name="Taina T."/>
            <person name="Yua J.-Y."/>
            <person name="Lia J."/>
            <person name="Xua B."/>
            <person name="Chenc J."/>
            <person name="D'Auriad J.C."/>
            <person name="Huanga J.-P."/>
            <person name="Huanga S.-X."/>
        </authorList>
    </citation>
    <scope>NUCLEOTIDE SEQUENCE [LARGE SCALE GENOMIC DNA]</scope>
    <source>
        <strain evidence="2">cv. KIB-2019</strain>
    </source>
</reference>
<name>A0A9Q1LKT9_9SOLA</name>
<organism evidence="1 2">
    <name type="scientific">Anisodus acutangulus</name>
    <dbReference type="NCBI Taxonomy" id="402998"/>
    <lineage>
        <taxon>Eukaryota</taxon>
        <taxon>Viridiplantae</taxon>
        <taxon>Streptophyta</taxon>
        <taxon>Embryophyta</taxon>
        <taxon>Tracheophyta</taxon>
        <taxon>Spermatophyta</taxon>
        <taxon>Magnoliopsida</taxon>
        <taxon>eudicotyledons</taxon>
        <taxon>Gunneridae</taxon>
        <taxon>Pentapetalae</taxon>
        <taxon>asterids</taxon>
        <taxon>lamiids</taxon>
        <taxon>Solanales</taxon>
        <taxon>Solanaceae</taxon>
        <taxon>Solanoideae</taxon>
        <taxon>Hyoscyameae</taxon>
        <taxon>Anisodus</taxon>
    </lineage>
</organism>
<protein>
    <submittedName>
        <fullName evidence="1">Uncharacterized protein</fullName>
    </submittedName>
</protein>
<accession>A0A9Q1LKT9</accession>
<evidence type="ECO:0000313" key="1">
    <source>
        <dbReference type="EMBL" id="KAJ8539477.1"/>
    </source>
</evidence>
<dbReference type="Proteomes" id="UP001152561">
    <property type="component" value="Unassembled WGS sequence"/>
</dbReference>
<dbReference type="EMBL" id="JAJAGQ010000016">
    <property type="protein sequence ID" value="KAJ8539477.1"/>
    <property type="molecule type" value="Genomic_DNA"/>
</dbReference>